<dbReference type="OrthoDB" id="796912at2"/>
<dbReference type="AlphaFoldDB" id="A0A101NFS5"/>
<organism evidence="1 2">
    <name type="scientific">Streptomyces cellostaticus</name>
    <dbReference type="NCBI Taxonomy" id="67285"/>
    <lineage>
        <taxon>Bacteria</taxon>
        <taxon>Bacillati</taxon>
        <taxon>Actinomycetota</taxon>
        <taxon>Actinomycetes</taxon>
        <taxon>Kitasatosporales</taxon>
        <taxon>Streptomycetaceae</taxon>
        <taxon>Streptomyces</taxon>
    </lineage>
</organism>
<dbReference type="STRING" id="67285.AQI88_31635"/>
<evidence type="ECO:0000313" key="1">
    <source>
        <dbReference type="EMBL" id="KUM92473.1"/>
    </source>
</evidence>
<evidence type="ECO:0000313" key="2">
    <source>
        <dbReference type="Proteomes" id="UP000054241"/>
    </source>
</evidence>
<comment type="caution">
    <text evidence="1">The sequence shown here is derived from an EMBL/GenBank/DDBJ whole genome shotgun (WGS) entry which is preliminary data.</text>
</comment>
<dbReference type="Proteomes" id="UP000054241">
    <property type="component" value="Unassembled WGS sequence"/>
</dbReference>
<accession>A0A101NFS5</accession>
<keyword evidence="2" id="KW-1185">Reference proteome</keyword>
<dbReference type="RefSeq" id="WP_067005723.1">
    <property type="nucleotide sequence ID" value="NZ_BNDU01000006.1"/>
</dbReference>
<protein>
    <submittedName>
        <fullName evidence="1">Uncharacterized protein</fullName>
    </submittedName>
</protein>
<dbReference type="EMBL" id="LMWL01000062">
    <property type="protein sequence ID" value="KUM92473.1"/>
    <property type="molecule type" value="Genomic_DNA"/>
</dbReference>
<sequence length="236" mass="25133">MAHPTTDWSQLTHAYGTADDIPGLFARLDGGPGDEQVWHALWSALCHQGSVYSASFAALPLLTDIATGRAAGARDEAVALAGFVVAEADPPERFRYEDQIAELLPVAHACLAEIPANDPKEFVYHTQFLLAFEGVPFWSRELEVLLEEFEAECPQCGALTAVLVGEYLDDCEAELHPADPAGLTGIGARLHAMAVGAGQEAVAEWVARLFGRVRCPECETLFGLAESAAGAEGGRA</sequence>
<name>A0A101NFS5_9ACTN</name>
<proteinExistence type="predicted"/>
<gene>
    <name evidence="1" type="ORF">AQI88_31635</name>
</gene>
<reference evidence="1 2" key="1">
    <citation type="submission" date="2015-10" db="EMBL/GenBank/DDBJ databases">
        <title>Draft genome sequence of Streptomyces cellostaticus DSM 40189, type strain for the species Streptomyces cellostaticus.</title>
        <authorList>
            <person name="Ruckert C."/>
            <person name="Winkler A."/>
            <person name="Kalinowski J."/>
            <person name="Kampfer P."/>
            <person name="Glaeser S."/>
        </authorList>
    </citation>
    <scope>NUCLEOTIDE SEQUENCE [LARGE SCALE GENOMIC DNA]</scope>
    <source>
        <strain evidence="1 2">DSM 40189</strain>
    </source>
</reference>